<dbReference type="AlphaFoldDB" id="A0A8D8HB16"/>
<evidence type="ECO:0000256" key="1">
    <source>
        <dbReference type="SAM" id="MobiDB-lite"/>
    </source>
</evidence>
<organism evidence="2">
    <name type="scientific">Culex pipiens</name>
    <name type="common">House mosquito</name>
    <dbReference type="NCBI Taxonomy" id="7175"/>
    <lineage>
        <taxon>Eukaryota</taxon>
        <taxon>Metazoa</taxon>
        <taxon>Ecdysozoa</taxon>
        <taxon>Arthropoda</taxon>
        <taxon>Hexapoda</taxon>
        <taxon>Insecta</taxon>
        <taxon>Pterygota</taxon>
        <taxon>Neoptera</taxon>
        <taxon>Endopterygota</taxon>
        <taxon>Diptera</taxon>
        <taxon>Nematocera</taxon>
        <taxon>Culicoidea</taxon>
        <taxon>Culicidae</taxon>
        <taxon>Culicinae</taxon>
        <taxon>Culicini</taxon>
        <taxon>Culex</taxon>
        <taxon>Culex</taxon>
    </lineage>
</organism>
<reference evidence="2" key="1">
    <citation type="submission" date="2021-05" db="EMBL/GenBank/DDBJ databases">
        <authorList>
            <person name="Alioto T."/>
            <person name="Alioto T."/>
            <person name="Gomez Garrido J."/>
        </authorList>
    </citation>
    <scope>NUCLEOTIDE SEQUENCE</scope>
</reference>
<protein>
    <submittedName>
        <fullName evidence="2">(northern house mosquito) hypothetical protein</fullName>
    </submittedName>
</protein>
<dbReference type="EMBL" id="HBUE01204869">
    <property type="protein sequence ID" value="CAG6531498.1"/>
    <property type="molecule type" value="Transcribed_RNA"/>
</dbReference>
<proteinExistence type="predicted"/>
<feature type="region of interest" description="Disordered" evidence="1">
    <location>
        <begin position="1"/>
        <end position="23"/>
    </location>
</feature>
<dbReference type="EMBL" id="HBUE01311126">
    <property type="protein sequence ID" value="CAG6583354.1"/>
    <property type="molecule type" value="Transcribed_RNA"/>
</dbReference>
<sequence>MGGVQALPEEHRPDAVGGHSLSEHGVPGLLDRFQPVAVSLVHGCRGRERHQRTGHVPRSVRRVRCWTSHHLILLRPYPPAGHLAGGGQPTHLIACGRATAAADLLRYHSDGSHPGPLFEGYRRA</sequence>
<accession>A0A8D8HB16</accession>
<evidence type="ECO:0000313" key="2">
    <source>
        <dbReference type="EMBL" id="CAG6531498.1"/>
    </source>
</evidence>
<name>A0A8D8HB16_CULPI</name>